<keyword evidence="2" id="KW-0560">Oxidoreductase</keyword>
<dbReference type="InterPro" id="IPR036291">
    <property type="entry name" value="NAD(P)-bd_dom_sf"/>
</dbReference>
<comment type="similarity">
    <text evidence="1 3">Belongs to the short-chain dehydrogenases/reductases (SDR) family.</text>
</comment>
<evidence type="ECO:0000313" key="5">
    <source>
        <dbReference type="Proteomes" id="UP000467130"/>
    </source>
</evidence>
<dbReference type="FunFam" id="3.40.50.720:FF:000084">
    <property type="entry name" value="Short-chain dehydrogenase reductase"/>
    <property type="match status" value="1"/>
</dbReference>
<evidence type="ECO:0000313" key="4">
    <source>
        <dbReference type="EMBL" id="BBY20552.1"/>
    </source>
</evidence>
<dbReference type="PRINTS" id="PR00080">
    <property type="entry name" value="SDRFAMILY"/>
</dbReference>
<dbReference type="EMBL" id="AP022587">
    <property type="protein sequence ID" value="BBY20552.1"/>
    <property type="molecule type" value="Genomic_DNA"/>
</dbReference>
<dbReference type="Pfam" id="PF00106">
    <property type="entry name" value="adh_short"/>
    <property type="match status" value="1"/>
</dbReference>
<dbReference type="KEGG" id="msto:MSTO_07570"/>
<reference evidence="4 5" key="1">
    <citation type="journal article" date="2019" name="Emerg. Microbes Infect.">
        <title>Comprehensive subspecies identification of 175 nontuberculous mycobacteria species based on 7547 genomic profiles.</title>
        <authorList>
            <person name="Matsumoto Y."/>
            <person name="Kinjo T."/>
            <person name="Motooka D."/>
            <person name="Nabeya D."/>
            <person name="Jung N."/>
            <person name="Uechi K."/>
            <person name="Horii T."/>
            <person name="Iida T."/>
            <person name="Fujita J."/>
            <person name="Nakamura S."/>
        </authorList>
    </citation>
    <scope>NUCLEOTIDE SEQUENCE [LARGE SCALE GENOMIC DNA]</scope>
    <source>
        <strain evidence="4 5">JCM 17783</strain>
    </source>
</reference>
<organism evidence="4 5">
    <name type="scientific">Mycobacterium stomatepiae</name>
    <dbReference type="NCBI Taxonomy" id="470076"/>
    <lineage>
        <taxon>Bacteria</taxon>
        <taxon>Bacillati</taxon>
        <taxon>Actinomycetota</taxon>
        <taxon>Actinomycetes</taxon>
        <taxon>Mycobacteriales</taxon>
        <taxon>Mycobacteriaceae</taxon>
        <taxon>Mycobacterium</taxon>
        <taxon>Mycobacterium simiae complex</taxon>
    </lineage>
</organism>
<dbReference type="PRINTS" id="PR00081">
    <property type="entry name" value="GDHRDH"/>
</dbReference>
<sequence>MGMLDGKVAFITGAARGQGRSHAVRLTEEGADIVAIDLCGQIDSVPYPLSTEEDLDQTVKSVEAEGRRIVARTADVRDASRLRQVVEEATELLGPIDIIVANAGIAAPGPIAADPAVVFRDIADVNLIGVWNTVSAAVPSMRAAGKGGAIVLISSTQGLKGVGGAGSAGGSAYAATKHGVVGLMRSFTHWRAQDNIRVNTLHPTGVETPMIMSEAMDA</sequence>
<dbReference type="GO" id="GO:0016491">
    <property type="term" value="F:oxidoreductase activity"/>
    <property type="evidence" value="ECO:0007669"/>
    <property type="project" value="UniProtKB-KW"/>
</dbReference>
<dbReference type="AlphaFoldDB" id="A0A7I7Q3A9"/>
<dbReference type="PANTHER" id="PTHR24321">
    <property type="entry name" value="DEHYDROGENASES, SHORT CHAIN"/>
    <property type="match status" value="1"/>
</dbReference>
<protein>
    <submittedName>
        <fullName evidence="4">Short-chain dehydrogenase/reductase</fullName>
    </submittedName>
</protein>
<proteinExistence type="inferred from homology"/>
<dbReference type="Proteomes" id="UP000467130">
    <property type="component" value="Chromosome"/>
</dbReference>
<keyword evidence="5" id="KW-1185">Reference proteome</keyword>
<evidence type="ECO:0000256" key="1">
    <source>
        <dbReference type="ARBA" id="ARBA00006484"/>
    </source>
</evidence>
<dbReference type="SUPFAM" id="SSF51735">
    <property type="entry name" value="NAD(P)-binding Rossmann-fold domains"/>
    <property type="match status" value="1"/>
</dbReference>
<accession>A0A7I7Q3A9</accession>
<evidence type="ECO:0000256" key="2">
    <source>
        <dbReference type="ARBA" id="ARBA00023002"/>
    </source>
</evidence>
<dbReference type="Gene3D" id="3.40.50.720">
    <property type="entry name" value="NAD(P)-binding Rossmann-like Domain"/>
    <property type="match status" value="1"/>
</dbReference>
<dbReference type="PANTHER" id="PTHR24321:SF8">
    <property type="entry name" value="ESTRADIOL 17-BETA-DEHYDROGENASE 8-RELATED"/>
    <property type="match status" value="1"/>
</dbReference>
<dbReference type="InterPro" id="IPR002347">
    <property type="entry name" value="SDR_fam"/>
</dbReference>
<dbReference type="CDD" id="cd05233">
    <property type="entry name" value="SDR_c"/>
    <property type="match status" value="1"/>
</dbReference>
<name>A0A7I7Q3A9_9MYCO</name>
<evidence type="ECO:0000256" key="3">
    <source>
        <dbReference type="RuleBase" id="RU000363"/>
    </source>
</evidence>
<gene>
    <name evidence="4" type="ORF">MSTO_07570</name>
</gene>
<dbReference type="NCBIfam" id="NF009467">
    <property type="entry name" value="PRK12826.1-3"/>
    <property type="match status" value="1"/>
</dbReference>